<keyword evidence="4" id="KW-1185">Reference proteome</keyword>
<dbReference type="SUPFAM" id="SSF51126">
    <property type="entry name" value="Pectin lyase-like"/>
    <property type="match status" value="3"/>
</dbReference>
<dbReference type="SMART" id="SM00710">
    <property type="entry name" value="PbH1"/>
    <property type="match status" value="11"/>
</dbReference>
<comment type="caution">
    <text evidence="3">The sequence shown here is derived from an EMBL/GenBank/DDBJ whole genome shotgun (WGS) entry which is preliminary data.</text>
</comment>
<dbReference type="InterPro" id="IPR018247">
    <property type="entry name" value="EF_Hand_1_Ca_BS"/>
</dbReference>
<evidence type="ECO:0000313" key="4">
    <source>
        <dbReference type="Proteomes" id="UP001207408"/>
    </source>
</evidence>
<dbReference type="InterPro" id="IPR011050">
    <property type="entry name" value="Pectin_lyase_fold/virulence"/>
</dbReference>
<dbReference type="Pfam" id="PF13229">
    <property type="entry name" value="Beta_helix"/>
    <property type="match status" value="2"/>
</dbReference>
<feature type="domain" description="Fibronectin type-III" evidence="2">
    <location>
        <begin position="991"/>
        <end position="1079"/>
    </location>
</feature>
<dbReference type="CDD" id="cd00063">
    <property type="entry name" value="FN3"/>
    <property type="match status" value="1"/>
</dbReference>
<dbReference type="InterPro" id="IPR006626">
    <property type="entry name" value="PbH1"/>
</dbReference>
<dbReference type="NCBIfam" id="NF041518">
    <property type="entry name" value="choice_anch_Q"/>
    <property type="match status" value="3"/>
</dbReference>
<dbReference type="Gene3D" id="2.60.40.10">
    <property type="entry name" value="Immunoglobulins"/>
    <property type="match status" value="1"/>
</dbReference>
<sequence length="1527" mass="169644">MKTIFFFCFLITFSTISYTQTILYVTEDGNDNNNGLSWENSLATVQKAIDEADKLTPKGQVWISQGIYFPTVTTDGSTEENKKAFVLKDGISVNGGFLGNELNLNERVRIDNDGNGTIEQWEFKYSTILSGDIDGEEDVFSWKENEEWKTPRCEWVVSGTENNCEYTIWPEKNEFENETIIDGVVISGAKQLGIKLYNNISLKNSTIKNNARGGWLKDGGVIKDCSINNNYDTGVVLSGGEVDNCSICKNTANQGGGVYFNFGGIVKNSIIKENYAVSGGGVLFWGNYDKYTGKILSGKILNCNIVNNDAGSGGGIYSIDYGIVINSFVDNNNGGGVECYINGNNVDNVGVKVTNSTIVNNNEAGIICAWNYLDLTIHGSGVFENTIIWGNEGSQISGPSLPRISFCAIEGGYDTDEVMEYKCIENLNLNEDNNHIEGPNFMDPSIQNWKLSENSPCIDFGNNTLIPSVYDTDLIEQPRIQGYEIDLGCYESSYYKGARPEDVVVEGVDESSVMISWTIRDNLVTNTWSVDIRKEGEEEWENIIVESNPCTIYNLEQATGYDIRVASIFENLYTSCFSTSTNFVTTSKDITPSSEGIVYVSNIPKGNMDGSSWANATNDIQKGINAVNTKEVWVSEGVYYPTLQFTDLENNLRNRSFIIKPNIKIYGGFEGNEITLEERNEKEHTSIFEGNLSNKDINSDNSFHVVYFTDTTVGEIPSLLDGVTIRNGYGENGSSIFISNGGKVENCVITENYSSVYYESGGTIYCNNGEISNCYVHRNTSTLKYERGTTIFAKGDSKIEYCCISDNNGYGLYINSGSVNSCNIFNNNNGLVIKNGYIFNSCIYNNTNYGIVADNESKIINCNIVNNNLIGFVINSTFKGLIKNSIIWNNKTNLSTYEDYYYLPAYTIEYCAIENGDSDNYNIPLSSDNNNINGPNFIDWENGVFSLNRMSPCIDKGSNDDVNTIYDIEGNDRVINNIVDIGAYEKEFECTPPNLINVTINRSSASIDWKVNGNETQWNVRYGVKSENMNWYEKIAYSNNTTIDNLILGETYVVQVGAYCSQDVVTRYIENKEFKVDVISIIPSDKGISFVKEIACGNMDGSSWENATNNIQAAIDAEECKQVWVAEGEYYPINKIGGESSSNERLKSFQPKNGIKIYGGFCGDEISISERNILENETVLSGDIGIKDDFSDNSYHVVYFNMEEITDTTFLDGFYICFGNANVTGADDSSKGGGVFNGCVYNCVINKNKAYWEGGGLYNCDLILNCIVSDNYSFYYGGGIGSGFEGNTKIINSTIVHNIAGYGSGVSYGYITNSIVWRNRTPEDEIENQIINVMPSNFDNSACEYIYGDEYNSADDIVLNELNTHDNGPNFVSIEDGNFQLRANSPCIDKGKSLLVYTCPDGYPSGFCRYNYVKTDIIGNNRIVGGNVDIGAFEFNGDTQTLIYGGDGIPDNISVFPNPTNGIVSIKIENFRNVGYVEIYNAFGMKIIEKRLETNNETFDLKQYSKGLYLIKLYIEKQVIVKKILLE</sequence>
<dbReference type="Gene3D" id="2.160.20.10">
    <property type="entry name" value="Single-stranded right-handed beta-helix, Pectin lyase-like"/>
    <property type="match status" value="3"/>
</dbReference>
<dbReference type="InterPro" id="IPR059226">
    <property type="entry name" value="Choice_anch_Q_dom"/>
</dbReference>
<gene>
    <name evidence="3" type="ORF">OM074_11050</name>
</gene>
<accession>A0AAE3MFL6</accession>
<dbReference type="InterPro" id="IPR036116">
    <property type="entry name" value="FN3_sf"/>
</dbReference>
<evidence type="ECO:0000256" key="1">
    <source>
        <dbReference type="ARBA" id="ARBA00016512"/>
    </source>
</evidence>
<dbReference type="Pfam" id="PF18962">
    <property type="entry name" value="Por_Secre_tail"/>
    <property type="match status" value="1"/>
</dbReference>
<dbReference type="SUPFAM" id="SSF49265">
    <property type="entry name" value="Fibronectin type III"/>
    <property type="match status" value="1"/>
</dbReference>
<reference evidence="3" key="1">
    <citation type="submission" date="2022-10" db="EMBL/GenBank/DDBJ databases">
        <authorList>
            <person name="Yu W.X."/>
        </authorList>
    </citation>
    <scope>NUCLEOTIDE SEQUENCE</scope>
    <source>
        <strain evidence="3">D04</strain>
    </source>
</reference>
<dbReference type="PROSITE" id="PS50853">
    <property type="entry name" value="FN3"/>
    <property type="match status" value="2"/>
</dbReference>
<dbReference type="InterPro" id="IPR003961">
    <property type="entry name" value="FN3_dom"/>
</dbReference>
<dbReference type="InterPro" id="IPR039448">
    <property type="entry name" value="Beta_helix"/>
</dbReference>
<organism evidence="3 4">
    <name type="scientific">Plebeiibacterium marinum</name>
    <dbReference type="NCBI Taxonomy" id="2992111"/>
    <lineage>
        <taxon>Bacteria</taxon>
        <taxon>Pseudomonadati</taxon>
        <taxon>Bacteroidota</taxon>
        <taxon>Bacteroidia</taxon>
        <taxon>Marinilabiliales</taxon>
        <taxon>Marinilabiliaceae</taxon>
        <taxon>Plebeiibacterium</taxon>
    </lineage>
</organism>
<dbReference type="RefSeq" id="WP_301199534.1">
    <property type="nucleotide sequence ID" value="NZ_JAPDPI010000020.1"/>
</dbReference>
<dbReference type="Proteomes" id="UP001207408">
    <property type="component" value="Unassembled WGS sequence"/>
</dbReference>
<name>A0AAE3MFL6_9BACT</name>
<dbReference type="InterPro" id="IPR026444">
    <property type="entry name" value="Secre_tail"/>
</dbReference>
<dbReference type="SMART" id="SM00060">
    <property type="entry name" value="FN3"/>
    <property type="match status" value="2"/>
</dbReference>
<feature type="domain" description="Fibronectin type-III" evidence="2">
    <location>
        <begin position="499"/>
        <end position="589"/>
    </location>
</feature>
<protein>
    <recommendedName>
        <fullName evidence="1">Probable pectate lyase C</fullName>
    </recommendedName>
</protein>
<proteinExistence type="predicted"/>
<dbReference type="InterPro" id="IPR013783">
    <property type="entry name" value="Ig-like_fold"/>
</dbReference>
<evidence type="ECO:0000313" key="3">
    <source>
        <dbReference type="EMBL" id="MCW3806162.1"/>
    </source>
</evidence>
<evidence type="ECO:0000259" key="2">
    <source>
        <dbReference type="PROSITE" id="PS50853"/>
    </source>
</evidence>
<dbReference type="NCBIfam" id="TIGR04183">
    <property type="entry name" value="Por_Secre_tail"/>
    <property type="match status" value="1"/>
</dbReference>
<dbReference type="PROSITE" id="PS00018">
    <property type="entry name" value="EF_HAND_1"/>
    <property type="match status" value="1"/>
</dbReference>
<dbReference type="EMBL" id="JAPDPI010000020">
    <property type="protein sequence ID" value="MCW3806162.1"/>
    <property type="molecule type" value="Genomic_DNA"/>
</dbReference>
<dbReference type="InterPro" id="IPR012334">
    <property type="entry name" value="Pectin_lyas_fold"/>
</dbReference>